<dbReference type="Pfam" id="PF13581">
    <property type="entry name" value="HATPase_c_2"/>
    <property type="match status" value="1"/>
</dbReference>
<dbReference type="Proteomes" id="UP000198921">
    <property type="component" value="Unassembled WGS sequence"/>
</dbReference>
<dbReference type="NCBIfam" id="NF041045">
    <property type="entry name" value="RsbA_anti_sig"/>
    <property type="match status" value="1"/>
</dbReference>
<evidence type="ECO:0000259" key="4">
    <source>
        <dbReference type="Pfam" id="PF14417"/>
    </source>
</evidence>
<dbReference type="EMBL" id="FNOT01000008">
    <property type="protein sequence ID" value="SDY55320.1"/>
    <property type="molecule type" value="Genomic_DNA"/>
</dbReference>
<gene>
    <name evidence="5" type="ORF">SAMN05660209_03129</name>
</gene>
<sequence length="354" mass="37629">MAVYEDEPAPGGSPRPEGGPDEVDRAVGEPRACPPHPRSAAGSPVLSRHAVAVVRGEADLLAVALPFLEAGLRAGNSVALACPPEVVALLCGELGDRARQVRDDPGLSLLGARAPDALAHAWRTAEQASSGQLRVLSLVDFGFTSAGWREGLRFESAANRVMQDAPIDCLCVYDRRRLPAAVVEAAAATHPYLVHDGAWARSPAYRDPADYLAQLPWPREPVEDSAPVLALDDVPSLVALRHEIGTALSARVPDRDQREDLHLAAAEVAANAFRHGVRPVSARIWADDERVVCTITDSGHSFADPLAGFRPAHGADLGRGGMGLWLARKLWDSVDLLPGPAGLTVRLSTRLHPA</sequence>
<name>A0A1H3KTB0_9ACTN</name>
<evidence type="ECO:0000313" key="6">
    <source>
        <dbReference type="Proteomes" id="UP000198921"/>
    </source>
</evidence>
<keyword evidence="1" id="KW-0723">Serine/threonine-protein kinase</keyword>
<feature type="region of interest" description="Disordered" evidence="2">
    <location>
        <begin position="1"/>
        <end position="45"/>
    </location>
</feature>
<dbReference type="CDD" id="cd16936">
    <property type="entry name" value="HATPase_RsbW-like"/>
    <property type="match status" value="1"/>
</dbReference>
<keyword evidence="5" id="KW-0418">Kinase</keyword>
<dbReference type="STRING" id="1137993.SAMN05660209_03129"/>
<dbReference type="InterPro" id="IPR047718">
    <property type="entry name" value="RsbA-like_anti_sig"/>
</dbReference>
<reference evidence="6" key="1">
    <citation type="submission" date="2016-10" db="EMBL/GenBank/DDBJ databases">
        <authorList>
            <person name="Varghese N."/>
            <person name="Submissions S."/>
        </authorList>
    </citation>
    <scope>NUCLEOTIDE SEQUENCE [LARGE SCALE GENOMIC DNA]</scope>
    <source>
        <strain evidence="6">DSM 45422</strain>
    </source>
</reference>
<dbReference type="GO" id="GO:0004674">
    <property type="term" value="F:protein serine/threonine kinase activity"/>
    <property type="evidence" value="ECO:0007669"/>
    <property type="project" value="UniProtKB-KW"/>
</dbReference>
<dbReference type="InterPro" id="IPR036890">
    <property type="entry name" value="HATPase_C_sf"/>
</dbReference>
<organism evidence="5 6">
    <name type="scientific">Geodermatophilus africanus</name>
    <dbReference type="NCBI Taxonomy" id="1137993"/>
    <lineage>
        <taxon>Bacteria</taxon>
        <taxon>Bacillati</taxon>
        <taxon>Actinomycetota</taxon>
        <taxon>Actinomycetes</taxon>
        <taxon>Geodermatophilales</taxon>
        <taxon>Geodermatophilaceae</taxon>
        <taxon>Geodermatophilus</taxon>
    </lineage>
</organism>
<evidence type="ECO:0000256" key="1">
    <source>
        <dbReference type="ARBA" id="ARBA00022527"/>
    </source>
</evidence>
<dbReference type="PANTHER" id="PTHR35526:SF3">
    <property type="entry name" value="ANTI-SIGMA-F FACTOR RSBW"/>
    <property type="match status" value="1"/>
</dbReference>
<keyword evidence="6" id="KW-1185">Reference proteome</keyword>
<proteinExistence type="predicted"/>
<dbReference type="InterPro" id="IPR003594">
    <property type="entry name" value="HATPase_dom"/>
</dbReference>
<dbReference type="OrthoDB" id="3748385at2"/>
<dbReference type="SUPFAM" id="SSF55874">
    <property type="entry name" value="ATPase domain of HSP90 chaperone/DNA topoisomerase II/histidine kinase"/>
    <property type="match status" value="1"/>
</dbReference>
<dbReference type="Pfam" id="PF14417">
    <property type="entry name" value="MEDS"/>
    <property type="match status" value="1"/>
</dbReference>
<dbReference type="AlphaFoldDB" id="A0A1H3KTB0"/>
<feature type="domain" description="Histidine kinase/HSP90-like ATPase" evidence="3">
    <location>
        <begin position="236"/>
        <end position="348"/>
    </location>
</feature>
<dbReference type="Gene3D" id="3.30.565.10">
    <property type="entry name" value="Histidine kinase-like ATPase, C-terminal domain"/>
    <property type="match status" value="1"/>
</dbReference>
<feature type="domain" description="MEDS" evidence="4">
    <location>
        <begin position="48"/>
        <end position="191"/>
    </location>
</feature>
<accession>A0A1H3KTB0</accession>
<evidence type="ECO:0000256" key="2">
    <source>
        <dbReference type="SAM" id="MobiDB-lite"/>
    </source>
</evidence>
<evidence type="ECO:0000313" key="5">
    <source>
        <dbReference type="EMBL" id="SDY55320.1"/>
    </source>
</evidence>
<dbReference type="InterPro" id="IPR025847">
    <property type="entry name" value="MEDS_domain"/>
</dbReference>
<dbReference type="InterPro" id="IPR050267">
    <property type="entry name" value="Anti-sigma-factor_SerPK"/>
</dbReference>
<dbReference type="PANTHER" id="PTHR35526">
    <property type="entry name" value="ANTI-SIGMA-F FACTOR RSBW-RELATED"/>
    <property type="match status" value="1"/>
</dbReference>
<keyword evidence="5" id="KW-0808">Transferase</keyword>
<evidence type="ECO:0000259" key="3">
    <source>
        <dbReference type="Pfam" id="PF13581"/>
    </source>
</evidence>
<protein>
    <submittedName>
        <fullName evidence="5">Anti-sigma regulatory factor (Ser/Thr protein kinase)</fullName>
    </submittedName>
</protein>